<comment type="caution">
    <text evidence="4">The sequence shown here is derived from an EMBL/GenBank/DDBJ whole genome shotgun (WGS) entry which is preliminary data.</text>
</comment>
<evidence type="ECO:0000313" key="4">
    <source>
        <dbReference type="EMBL" id="CAD5114747.1"/>
    </source>
</evidence>
<dbReference type="Pfam" id="PF19314">
    <property type="entry name" value="DUF5917"/>
    <property type="match status" value="1"/>
</dbReference>
<dbReference type="Proteomes" id="UP000549394">
    <property type="component" value="Unassembled WGS sequence"/>
</dbReference>
<feature type="region of interest" description="Disordered" evidence="2">
    <location>
        <begin position="770"/>
        <end position="789"/>
    </location>
</feature>
<dbReference type="PANTHER" id="PTHR21705">
    <property type="entry name" value="RAI16 PROTEIN-RELATED"/>
    <property type="match status" value="1"/>
</dbReference>
<evidence type="ECO:0000259" key="3">
    <source>
        <dbReference type="Pfam" id="PF19314"/>
    </source>
</evidence>
<sequence length="834" mass="94841">MSLLSKLFSRTLPSQSNQDQPPPIPQGTTVEEDGMADSDTRLEVFKSHWSQAEQLMEKHHGKNSTNVQDFEASLHYFHQMINLIAEDVITTEKIVIQYLFNEQLLEKMVDWTLVVADFRDKFKLQQLKLYELITISDIIVSQRIAVLRPLLRLLSGCCNEENVDVEKKLLLVVHQLCVCVKKDDELLALLFDQRTSSNFLVLTLLTKYVHRDGDVGQQARDSLLLIMSLSVNDSKIGFFISKQSDFCPILATGLSGLYSELPRKLDVPYDDWYQLTNEDISEIAELSMILNSLEFCNAVVQVAHSSIKNELINYIYDGFLVPVLGPALHQNSSEEVIAATAYLDLFIRKLSEPALLRGFIKFILTEKHDDTTILESFIRRINSQTRLCQVTLNLFHTLIDLNSEECMFHLIFKYLIPCRHVMVSQKLCVRDLDLYGSSARKFLDLKAERKKFCNFNESFDNSSTDSATGNQLGELETSYSDYLMVASTKLQKCKAACDKWKYKYDGEDPSPDEFIAMPVDLNCQDDSTENSIIELNDIKNENEVEMETLSQLNLTDLDSFIKSIDALKLPENFRQRSINESIQELEDLLQREINGNAFEKPSVVVCDDSNIEASNAKISQEIPSHLVYDPASALDSPTLGPFLSAIMSKLDTMMQNSLYVNLVLTGVIARLAIFPQPLLRSLLLNPNLVFQPTIRSVTQVLISVKNKIENFASNINDFNHLMIRARRFLSWRDEEHRKLKSNKTDSVKLPSQPIINDKGKPRLVSLKTKISPKTQRNSDKDKGFSNFPRRQSVESTLGMDAMESVKTKNAVYCAVVLEEFTKELAAICQEHSVV</sequence>
<comment type="similarity">
    <text evidence="1">Belongs to the FHIP family.</text>
</comment>
<protein>
    <submittedName>
        <fullName evidence="4">DgyrCDS3787</fullName>
    </submittedName>
</protein>
<evidence type="ECO:0000256" key="1">
    <source>
        <dbReference type="ARBA" id="ARBA00024336"/>
    </source>
</evidence>
<accession>A0A7I8VEY7</accession>
<reference evidence="4 5" key="1">
    <citation type="submission" date="2020-08" db="EMBL/GenBank/DDBJ databases">
        <authorList>
            <person name="Hejnol A."/>
        </authorList>
    </citation>
    <scope>NUCLEOTIDE SEQUENCE [LARGE SCALE GENOMIC DNA]</scope>
</reference>
<evidence type="ECO:0000256" key="2">
    <source>
        <dbReference type="SAM" id="MobiDB-lite"/>
    </source>
</evidence>
<dbReference type="EMBL" id="CAJFCJ010000005">
    <property type="protein sequence ID" value="CAD5114747.1"/>
    <property type="molecule type" value="Genomic_DNA"/>
</dbReference>
<dbReference type="PANTHER" id="PTHR21705:SF11">
    <property type="entry name" value="FHIP FAMILY PROTEIN CG3558"/>
    <property type="match status" value="1"/>
</dbReference>
<dbReference type="InterPro" id="IPR019384">
    <property type="entry name" value="FHIP"/>
</dbReference>
<dbReference type="InterPro" id="IPR045668">
    <property type="entry name" value="FHIP_KELAA_motif"/>
</dbReference>
<gene>
    <name evidence="4" type="ORF">DGYR_LOCUS3568</name>
</gene>
<proteinExistence type="inferred from homology"/>
<dbReference type="InterPro" id="IPR045669">
    <property type="entry name" value="FHIP_C"/>
</dbReference>
<keyword evidence="5" id="KW-1185">Reference proteome</keyword>
<feature type="region of interest" description="Disordered" evidence="2">
    <location>
        <begin position="11"/>
        <end position="33"/>
    </location>
</feature>
<dbReference type="Pfam" id="PF19311">
    <property type="entry name" value="KELAA"/>
    <property type="match status" value="1"/>
</dbReference>
<feature type="domain" description="FHF complex subunit HOOK-interacting protein C-terminal" evidence="3">
    <location>
        <begin position="640"/>
        <end position="730"/>
    </location>
</feature>
<dbReference type="OrthoDB" id="6287422at2759"/>
<dbReference type="Pfam" id="PF10257">
    <property type="entry name" value="RAI16-like"/>
    <property type="match status" value="1"/>
</dbReference>
<dbReference type="AlphaFoldDB" id="A0A7I8VEY7"/>
<organism evidence="4 5">
    <name type="scientific">Dimorphilus gyrociliatus</name>
    <dbReference type="NCBI Taxonomy" id="2664684"/>
    <lineage>
        <taxon>Eukaryota</taxon>
        <taxon>Metazoa</taxon>
        <taxon>Spiralia</taxon>
        <taxon>Lophotrochozoa</taxon>
        <taxon>Annelida</taxon>
        <taxon>Polychaeta</taxon>
        <taxon>Polychaeta incertae sedis</taxon>
        <taxon>Dinophilidae</taxon>
        <taxon>Dimorphilus</taxon>
    </lineage>
</organism>
<evidence type="ECO:0000313" key="5">
    <source>
        <dbReference type="Proteomes" id="UP000549394"/>
    </source>
</evidence>
<name>A0A7I8VEY7_9ANNE</name>